<dbReference type="OMA" id="KEDGQNR"/>
<comment type="caution">
    <text evidence="1">The sequence shown here is derived from an EMBL/GenBank/DDBJ whole genome shotgun (WGS) entry which is preliminary data.</text>
</comment>
<dbReference type="EMBL" id="LILD01000001">
    <property type="protein sequence ID" value="KOO37976.1"/>
    <property type="molecule type" value="Genomic_DNA"/>
</dbReference>
<dbReference type="PATRIC" id="fig|136160.3.peg.889"/>
<accession>A0A4Y7WVN8</accession>
<dbReference type="Pfam" id="PF14183">
    <property type="entry name" value="YwpF"/>
    <property type="match status" value="1"/>
</dbReference>
<dbReference type="RefSeq" id="WP_010899451.1">
    <property type="nucleotide sequence ID" value="NZ_CP040441.1"/>
</dbReference>
<proteinExistence type="predicted"/>
<protein>
    <recommendedName>
        <fullName evidence="2">YwpF-like protein</fullName>
    </recommendedName>
</protein>
<dbReference type="AlphaFoldDB" id="A0A0M0KGP1"/>
<organism evidence="1">
    <name type="scientific">Halalkalibacterium halodurans</name>
    <name type="common">Bacillus halodurans</name>
    <dbReference type="NCBI Taxonomy" id="86665"/>
    <lineage>
        <taxon>Bacteria</taxon>
        <taxon>Bacillati</taxon>
        <taxon>Bacillota</taxon>
        <taxon>Bacilli</taxon>
        <taxon>Bacillales</taxon>
        <taxon>Bacillaceae</taxon>
        <taxon>Halalkalibacterium (ex Joshi et al. 2022)</taxon>
    </lineage>
</organism>
<evidence type="ECO:0008006" key="2">
    <source>
        <dbReference type="Google" id="ProtNLM"/>
    </source>
</evidence>
<dbReference type="InterPro" id="IPR025573">
    <property type="entry name" value="YwpF"/>
</dbReference>
<name>A0A0M0KGP1_ALKHA</name>
<accession>A0A0M0KGP1</accession>
<evidence type="ECO:0000313" key="1">
    <source>
        <dbReference type="EMBL" id="KOO37976.1"/>
    </source>
</evidence>
<reference evidence="1" key="1">
    <citation type="submission" date="2015-08" db="EMBL/GenBank/DDBJ databases">
        <title>Complete DNA Sequence of Pseudomonas syringae pv. actinidiae, the Causal Agent of Kiwifruit Canker Disease.</title>
        <authorList>
            <person name="Rikkerink E.H.A."/>
            <person name="Fineran P.C."/>
        </authorList>
    </citation>
    <scope>NUCLEOTIDE SEQUENCE</scope>
    <source>
        <strain evidence="1">DSM 13666</strain>
    </source>
</reference>
<sequence>MKTFKLYSLHVWKEEGDEIKHVDVSIEDGLIINMENKKKMWLIDAVMSQEQAAFFQEIKQQDRDVIVEVVITSKNNYPATMITHVRKMTPLKEQVSVLLEGKLLLQKEDVVEHMLKELIDEGYMGQELIDEFKTRQGSQQTQSNIVSNGLYRSLKESDHYRL</sequence>
<dbReference type="GeneID" id="87598831"/>
<gene>
    <name evidence="1" type="ORF">AMD02_03240</name>
</gene>